<reference evidence="3 4" key="1">
    <citation type="submission" date="2014-07" db="EMBL/GenBank/DDBJ databases">
        <authorList>
            <person name="McCorrison J."/>
            <person name="Sanka R."/>
            <person name="Torralba M."/>
            <person name="Gillis M."/>
            <person name="Haft D.H."/>
            <person name="Methe B."/>
            <person name="Sutton G."/>
            <person name="Nelson K.E."/>
        </authorList>
    </citation>
    <scope>NUCLEOTIDE SEQUENCE [LARGE SCALE GENOMIC DNA]</scope>
    <source>
        <strain evidence="3 4">DNF00040</strain>
    </source>
</reference>
<dbReference type="PANTHER" id="PTHR37957">
    <property type="entry name" value="BLR7070 PROTEIN"/>
    <property type="match status" value="1"/>
</dbReference>
<comment type="caution">
    <text evidence="3">The sequence shown here is derived from an EMBL/GenBank/DDBJ whole genome shotgun (WGS) entry which is preliminary data.</text>
</comment>
<sequence length="452" mass="50879">MKLKTISAYVASTFFALTAGMTALQAAEQYPAKLAGHLILAGDTKIQVPEDAPKDLQVNGKFHEKHRVEDLGAIEGKSNGRPTGVSFPFKGQAIQGHSGIVNNGDGTFWLLTDNGLGNKLNSSDSALYFNLYKIDFDKDQWEHLETVFIKDPQKNIPFRITHEDTEARYLTGADFDPESLQVVGDNFWVGEEFGPFLLKLDRQGNVLKVFETEVDGKVVKSPDYPGMTLPGSPDAKLPEFQVRRSKGFEGMALSADGKSLYPLLEGVLWDSEKKAFEEVDGKPVLRMLEFNLADEKYSAKSWFYPLEDAKHSIGDFNMIDERYGLIIERDDTEGTANKACKEGDDKTRCFDNVANFKRVYKIELRPEEQMIRKVAYIDLMDIQDPDGKSQFELIDGKFQFPFFTIENVDVVGDRYIVVGNDNNYPKSSSREPNVADDNELILLDVKEFLEAK</sequence>
<evidence type="ECO:0000313" key="3">
    <source>
        <dbReference type="EMBL" id="KGF26048.1"/>
    </source>
</evidence>
<dbReference type="eggNOG" id="COG4222">
    <property type="taxonomic scope" value="Bacteria"/>
</dbReference>
<dbReference type="Proteomes" id="UP000029629">
    <property type="component" value="Unassembled WGS sequence"/>
</dbReference>
<keyword evidence="4" id="KW-1185">Reference proteome</keyword>
<dbReference type="EMBL" id="JRNI01000080">
    <property type="protein sequence ID" value="KGF26048.1"/>
    <property type="molecule type" value="Genomic_DNA"/>
</dbReference>
<organism evidence="3 4">
    <name type="scientific">Oligella urethralis DNF00040</name>
    <dbReference type="NCBI Taxonomy" id="1401065"/>
    <lineage>
        <taxon>Bacteria</taxon>
        <taxon>Pseudomonadati</taxon>
        <taxon>Pseudomonadota</taxon>
        <taxon>Betaproteobacteria</taxon>
        <taxon>Burkholderiales</taxon>
        <taxon>Alcaligenaceae</taxon>
        <taxon>Oligella</taxon>
    </lineage>
</organism>
<keyword evidence="1" id="KW-0732">Signal</keyword>
<name>A0A095YUI1_9BURK</name>
<evidence type="ECO:0000313" key="4">
    <source>
        <dbReference type="Proteomes" id="UP000029629"/>
    </source>
</evidence>
<evidence type="ECO:0000259" key="2">
    <source>
        <dbReference type="Pfam" id="PF13449"/>
    </source>
</evidence>
<feature type="chain" id="PRO_5001914766" evidence="1">
    <location>
        <begin position="27"/>
        <end position="452"/>
    </location>
</feature>
<gene>
    <name evidence="3" type="ORF">HMPREF2130_10635</name>
</gene>
<dbReference type="AlphaFoldDB" id="A0A095YUI1"/>
<feature type="signal peptide" evidence="1">
    <location>
        <begin position="1"/>
        <end position="26"/>
    </location>
</feature>
<protein>
    <submittedName>
        <fullName evidence="3">Glycerophosphodiester phosphodiesterase</fullName>
    </submittedName>
</protein>
<dbReference type="PANTHER" id="PTHR37957:SF1">
    <property type="entry name" value="PHYTASE-LIKE DOMAIN-CONTAINING PROTEIN"/>
    <property type="match status" value="1"/>
</dbReference>
<dbReference type="Pfam" id="PF13449">
    <property type="entry name" value="Phytase-like"/>
    <property type="match status" value="1"/>
</dbReference>
<dbReference type="InterPro" id="IPR027372">
    <property type="entry name" value="Phytase-like_dom"/>
</dbReference>
<accession>A0A095YUI1</accession>
<dbReference type="RefSeq" id="WP_036560803.1">
    <property type="nucleotide sequence ID" value="NZ_JRNI01000080.1"/>
</dbReference>
<proteinExistence type="predicted"/>
<feature type="domain" description="Phytase-like" evidence="2">
    <location>
        <begin position="92"/>
        <end position="424"/>
    </location>
</feature>
<evidence type="ECO:0000256" key="1">
    <source>
        <dbReference type="SAM" id="SignalP"/>
    </source>
</evidence>